<evidence type="ECO:0000313" key="4">
    <source>
        <dbReference type="Proteomes" id="UP000184291"/>
    </source>
</evidence>
<feature type="transmembrane region" description="Helical" evidence="2">
    <location>
        <begin position="207"/>
        <end position="226"/>
    </location>
</feature>
<evidence type="ECO:0000256" key="2">
    <source>
        <dbReference type="SAM" id="Phobius"/>
    </source>
</evidence>
<feature type="transmembrane region" description="Helical" evidence="2">
    <location>
        <begin position="133"/>
        <end position="154"/>
    </location>
</feature>
<name>A0A1M4RY69_9ACTO</name>
<feature type="region of interest" description="Disordered" evidence="1">
    <location>
        <begin position="1"/>
        <end position="24"/>
    </location>
</feature>
<feature type="transmembrane region" description="Helical" evidence="2">
    <location>
        <begin position="247"/>
        <end position="265"/>
    </location>
</feature>
<keyword evidence="4" id="KW-1185">Reference proteome</keyword>
<evidence type="ECO:0000313" key="3">
    <source>
        <dbReference type="EMBL" id="SHE24935.1"/>
    </source>
</evidence>
<sequence>MATDDDAPPSQPTPGSRPLRRNRIRNQTRRDSILRGLRTGGLLATAMAGIAGAWARRGITVDTELPEWLRPDARLIPVLILLASAIWIATSMLPERKRRLFPGRSILAVLLLGMLLVVAACWSLIGLMSVNDISLILILAILAPIFWAAAVSMTEDLRTSPRGRHTTIAVITILLGALPSTGTYLLGRSWWQQSQDIGLPYPVLWQYAVAVAGLGVGAVAGVLLHATTAGTYKERRHMLRLPHTGRTSTITMSLTVGIAVIALMAPSQVYVSQSVQVPVTDGQPVPETLGNHFAWQRVFDRQDEGRVHGVIPGSVGPIVITEHGAQGLDPSTGETTWSYHREAQTTLLAFNSAPCDEEEQAHCHAALSPDRTHLVIVYAGAGGDLFVSLNTTTGEVAFERTVTDWRDREVPIQITDHIVTAGTELLSLTDGSVVAELPDHDTGSDQSEAQWPKYVHSSDPEAPRVYSPFLQGGHSTLILGVNCSDLGIGSEYATWCEITVAPDTDPEATRTVEGIVPVFEDWDYTGIAIADGWTVRYSDPAAVHESLGTRFGTDSLGYSIEAVNLDALSGVDADAQPVTLGDSDRPIPPNAASTLGIRDPEAYAYRFYRPALSAVFDPMTEQVHSAGDLTEQATGRGYLDTLVVEKSVDYSGLDVLDLNEKVVLHLSLSQIASPEDFATANDTPLVSNGYLVPAPGTVALVYERLAVDSAKHPTKEQIVVCGLA</sequence>
<dbReference type="OrthoDB" id="3249142at2"/>
<dbReference type="STRING" id="1892869.ACGLYG10_1147"/>
<evidence type="ECO:0000256" key="1">
    <source>
        <dbReference type="SAM" id="MobiDB-lite"/>
    </source>
</evidence>
<proteinExistence type="predicted"/>
<feature type="transmembrane region" description="Helical" evidence="2">
    <location>
        <begin position="106"/>
        <end position="127"/>
    </location>
</feature>
<dbReference type="AlphaFoldDB" id="A0A1M4RY69"/>
<organism evidence="3 4">
    <name type="scientific">Actinomyces glycerinitolerans</name>
    <dbReference type="NCBI Taxonomy" id="1892869"/>
    <lineage>
        <taxon>Bacteria</taxon>
        <taxon>Bacillati</taxon>
        <taxon>Actinomycetota</taxon>
        <taxon>Actinomycetes</taxon>
        <taxon>Actinomycetales</taxon>
        <taxon>Actinomycetaceae</taxon>
        <taxon>Actinomyces</taxon>
    </lineage>
</organism>
<dbReference type="EMBL" id="FQTT01000009">
    <property type="protein sequence ID" value="SHE24935.1"/>
    <property type="molecule type" value="Genomic_DNA"/>
</dbReference>
<keyword evidence="2" id="KW-0472">Membrane</keyword>
<gene>
    <name evidence="3" type="ORF">ACGLYG10_1147</name>
</gene>
<accession>A0A1M4RY69</accession>
<dbReference type="RefSeq" id="WP_073328870.1">
    <property type="nucleotide sequence ID" value="NZ_FQTT01000009.1"/>
</dbReference>
<feature type="transmembrane region" description="Helical" evidence="2">
    <location>
        <begin position="166"/>
        <end position="187"/>
    </location>
</feature>
<reference evidence="4" key="1">
    <citation type="submission" date="2016-09" db="EMBL/GenBank/DDBJ databases">
        <authorList>
            <person name="Strepis N."/>
        </authorList>
    </citation>
    <scope>NUCLEOTIDE SEQUENCE [LARGE SCALE GENOMIC DNA]</scope>
</reference>
<keyword evidence="2" id="KW-1133">Transmembrane helix</keyword>
<feature type="transmembrane region" description="Helical" evidence="2">
    <location>
        <begin position="75"/>
        <end position="94"/>
    </location>
</feature>
<keyword evidence="2" id="KW-0812">Transmembrane</keyword>
<feature type="transmembrane region" description="Helical" evidence="2">
    <location>
        <begin position="33"/>
        <end position="55"/>
    </location>
</feature>
<protein>
    <submittedName>
        <fullName evidence="3">Uncharacterized protein</fullName>
    </submittedName>
</protein>
<dbReference type="Proteomes" id="UP000184291">
    <property type="component" value="Unassembled WGS sequence"/>
</dbReference>